<comment type="subcellular location">
    <subcellularLocation>
        <location evidence="1">Secreted</location>
    </subcellularLocation>
</comment>
<evidence type="ECO:0000256" key="3">
    <source>
        <dbReference type="ARBA" id="ARBA00022729"/>
    </source>
</evidence>
<evidence type="ECO:0000259" key="5">
    <source>
        <dbReference type="PROSITE" id="PS50234"/>
    </source>
</evidence>
<feature type="domain" description="VWFA" evidence="5">
    <location>
        <begin position="45"/>
        <end position="239"/>
    </location>
</feature>
<gene>
    <name evidence="6" type="ORF">V5E97_26810</name>
</gene>
<dbReference type="SMART" id="SM00327">
    <property type="entry name" value="VWA"/>
    <property type="match status" value="1"/>
</dbReference>
<dbReference type="GO" id="GO:0004674">
    <property type="term" value="F:protein serine/threonine kinase activity"/>
    <property type="evidence" value="ECO:0007669"/>
    <property type="project" value="TreeGrafter"/>
</dbReference>
<feature type="signal peptide" evidence="4">
    <location>
        <begin position="1"/>
        <end position="23"/>
    </location>
</feature>
<feature type="chain" id="PRO_5043806279" evidence="4">
    <location>
        <begin position="24"/>
        <end position="395"/>
    </location>
</feature>
<reference evidence="6" key="1">
    <citation type="submission" date="2024-05" db="EMBL/GenBank/DDBJ databases">
        <title>Planctomycetes of the genus Singulisphaera possess chitinolytic capabilities.</title>
        <authorList>
            <person name="Ivanova A."/>
        </authorList>
    </citation>
    <scope>NUCLEOTIDE SEQUENCE</scope>
    <source>
        <strain evidence="6">Ch08T</strain>
    </source>
</reference>
<protein>
    <submittedName>
        <fullName evidence="6">VWA domain-containing protein</fullName>
    </submittedName>
</protein>
<evidence type="ECO:0000256" key="2">
    <source>
        <dbReference type="ARBA" id="ARBA00022525"/>
    </source>
</evidence>
<organism evidence="6">
    <name type="scientific">Singulisphaera sp. Ch08</name>
    <dbReference type="NCBI Taxonomy" id="3120278"/>
    <lineage>
        <taxon>Bacteria</taxon>
        <taxon>Pseudomonadati</taxon>
        <taxon>Planctomycetota</taxon>
        <taxon>Planctomycetia</taxon>
        <taxon>Isosphaerales</taxon>
        <taxon>Isosphaeraceae</taxon>
        <taxon>Singulisphaera</taxon>
    </lineage>
</organism>
<dbReference type="InterPro" id="IPR036465">
    <property type="entry name" value="vWFA_dom_sf"/>
</dbReference>
<evidence type="ECO:0000256" key="1">
    <source>
        <dbReference type="ARBA" id="ARBA00004613"/>
    </source>
</evidence>
<keyword evidence="3 4" id="KW-0732">Signal</keyword>
<evidence type="ECO:0000256" key="4">
    <source>
        <dbReference type="SAM" id="SignalP"/>
    </source>
</evidence>
<dbReference type="InterPro" id="IPR002035">
    <property type="entry name" value="VWF_A"/>
</dbReference>
<dbReference type="InterPro" id="IPR056861">
    <property type="entry name" value="HMCN1-like_VWA"/>
</dbReference>
<accession>A0AAU7C946</accession>
<dbReference type="PROSITE" id="PS50234">
    <property type="entry name" value="VWFA"/>
    <property type="match status" value="1"/>
</dbReference>
<dbReference type="AlphaFoldDB" id="A0AAU7C946"/>
<dbReference type="Gene3D" id="3.40.50.410">
    <property type="entry name" value="von Willebrand factor, type A domain"/>
    <property type="match status" value="1"/>
</dbReference>
<proteinExistence type="predicted"/>
<dbReference type="PANTHER" id="PTHR47763:SF1">
    <property type="entry name" value="DUF659 DOMAIN-CONTAINING PROTEIN"/>
    <property type="match status" value="1"/>
</dbReference>
<keyword evidence="2" id="KW-0964">Secreted</keyword>
<dbReference type="PANTHER" id="PTHR47763">
    <property type="entry name" value="ALPHA-PROTEIN KINASE VWKA"/>
    <property type="match status" value="1"/>
</dbReference>
<dbReference type="Pfam" id="PF25106">
    <property type="entry name" value="VWA_4"/>
    <property type="match status" value="1"/>
</dbReference>
<sequence length="395" mass="42274">MRLAQRLLIGGAVLLATTVTATAARAQNDPAGQVKDVAGGKPTIELVFVIDTTGSMGGLIDGAKQKIWGIVNEVMKSPSKPEVRMGLVAYRDHGEAYVTQVLPVTRDLDKVYSTLMAYKAVGGGDTPEDVRQALADGVHKAGWSPRSRNIAQILFLVGDAPPHDDYGNEPDTIISASEAVKAGIIVNTIQCGNLPGTGDVWRRICRAGEGQYFAIAQDGGVVAIATPFDAELSQLGTKVGGTYMAYGGSMGMMSGMAFRSSKAEAQKQLEGRFGLAAPATARAERALNKAINAAAYDDSDLIQGVENGTVKLDALKQDELPDELQKLSADERKKVIAGKIEERKKIRAQILELSKKRDTFIYEERQKQSTKNPTGFDQAVSEALKAQIARKGLKL</sequence>
<dbReference type="EMBL" id="CP155447">
    <property type="protein sequence ID" value="XBH01928.1"/>
    <property type="molecule type" value="Genomic_DNA"/>
</dbReference>
<dbReference type="InterPro" id="IPR052969">
    <property type="entry name" value="Thr-specific_kinase-like"/>
</dbReference>
<evidence type="ECO:0000313" key="6">
    <source>
        <dbReference type="EMBL" id="XBH01928.1"/>
    </source>
</evidence>
<name>A0AAU7C946_9BACT</name>
<dbReference type="SUPFAM" id="SSF53300">
    <property type="entry name" value="vWA-like"/>
    <property type="match status" value="1"/>
</dbReference>
<dbReference type="GO" id="GO:0005737">
    <property type="term" value="C:cytoplasm"/>
    <property type="evidence" value="ECO:0007669"/>
    <property type="project" value="TreeGrafter"/>
</dbReference>
<dbReference type="CDD" id="cd00198">
    <property type="entry name" value="vWFA"/>
    <property type="match status" value="1"/>
</dbReference>
<dbReference type="RefSeq" id="WP_406694672.1">
    <property type="nucleotide sequence ID" value="NZ_CP155447.1"/>
</dbReference>